<dbReference type="PANTHER" id="PTHR12247">
    <property type="entry name" value="POLYCOMB GROUP PROTEIN"/>
    <property type="match status" value="1"/>
</dbReference>
<keyword evidence="5" id="KW-1185">Reference proteome</keyword>
<dbReference type="PANTHER" id="PTHR12247:SF129">
    <property type="entry name" value="SOP-2-RELATED PROTEIN 3"/>
    <property type="match status" value="1"/>
</dbReference>
<dbReference type="AlphaFoldDB" id="A0A8J2MGU7"/>
<accession>A0A8J2MGU7</accession>
<feature type="repeat" description="MBT" evidence="2">
    <location>
        <begin position="38"/>
        <end position="145"/>
    </location>
</feature>
<dbReference type="InterPro" id="IPR050548">
    <property type="entry name" value="PcG_chromatin_remod_factors"/>
</dbReference>
<evidence type="ECO:0000313" key="4">
    <source>
        <dbReference type="EMBL" id="CAG7838670.1"/>
    </source>
</evidence>
<organism evidence="4 5">
    <name type="scientific">Allacma fusca</name>
    <dbReference type="NCBI Taxonomy" id="39272"/>
    <lineage>
        <taxon>Eukaryota</taxon>
        <taxon>Metazoa</taxon>
        <taxon>Ecdysozoa</taxon>
        <taxon>Arthropoda</taxon>
        <taxon>Hexapoda</taxon>
        <taxon>Collembola</taxon>
        <taxon>Symphypleona</taxon>
        <taxon>Sminthuridae</taxon>
        <taxon>Allacma</taxon>
    </lineage>
</organism>
<dbReference type="GO" id="GO:0045892">
    <property type="term" value="P:negative regulation of DNA-templated transcription"/>
    <property type="evidence" value="ECO:0007669"/>
    <property type="project" value="TreeGrafter"/>
</dbReference>
<dbReference type="GO" id="GO:0003682">
    <property type="term" value="F:chromatin binding"/>
    <property type="evidence" value="ECO:0007669"/>
    <property type="project" value="TreeGrafter"/>
</dbReference>
<name>A0A8J2MGU7_9HEXA</name>
<gene>
    <name evidence="4" type="ORF">AFUS01_LOCUS47610</name>
</gene>
<evidence type="ECO:0000256" key="1">
    <source>
        <dbReference type="ARBA" id="ARBA00022737"/>
    </source>
</evidence>
<dbReference type="SMART" id="SM00561">
    <property type="entry name" value="MBT"/>
    <property type="match status" value="2"/>
</dbReference>
<dbReference type="EMBL" id="CAJVCH010571837">
    <property type="protein sequence ID" value="CAG7838670.1"/>
    <property type="molecule type" value="Genomic_DNA"/>
</dbReference>
<dbReference type="GO" id="GO:0042393">
    <property type="term" value="F:histone binding"/>
    <property type="evidence" value="ECO:0007669"/>
    <property type="project" value="TreeGrafter"/>
</dbReference>
<dbReference type="Proteomes" id="UP000708208">
    <property type="component" value="Unassembled WGS sequence"/>
</dbReference>
<dbReference type="GO" id="GO:0005634">
    <property type="term" value="C:nucleus"/>
    <property type="evidence" value="ECO:0007669"/>
    <property type="project" value="InterPro"/>
</dbReference>
<dbReference type="PROSITE" id="PS51079">
    <property type="entry name" value="MBT"/>
    <property type="match status" value="2"/>
</dbReference>
<feature type="repeat" description="MBT" evidence="2">
    <location>
        <begin position="343"/>
        <end position="447"/>
    </location>
</feature>
<dbReference type="InterPro" id="IPR004092">
    <property type="entry name" value="Mbt"/>
</dbReference>
<dbReference type="Pfam" id="PF02820">
    <property type="entry name" value="MBT"/>
    <property type="match status" value="4"/>
</dbReference>
<reference evidence="4" key="1">
    <citation type="submission" date="2021-06" db="EMBL/GenBank/DDBJ databases">
        <authorList>
            <person name="Hodson N. C."/>
            <person name="Mongue J. A."/>
            <person name="Jaron S. K."/>
        </authorList>
    </citation>
    <scope>NUCLEOTIDE SEQUENCE</scope>
</reference>
<comment type="caution">
    <text evidence="4">The sequence shown here is derived from an EMBL/GenBank/DDBJ whole genome shotgun (WGS) entry which is preliminary data.</text>
</comment>
<feature type="region of interest" description="Disordered" evidence="3">
    <location>
        <begin position="1"/>
        <end position="29"/>
    </location>
</feature>
<proteinExistence type="predicted"/>
<feature type="compositionally biased region" description="Polar residues" evidence="3">
    <location>
        <begin position="11"/>
        <end position="23"/>
    </location>
</feature>
<evidence type="ECO:0000256" key="3">
    <source>
        <dbReference type="SAM" id="MobiDB-lite"/>
    </source>
</evidence>
<keyword evidence="1" id="KW-0677">Repeat</keyword>
<dbReference type="OrthoDB" id="5917609at2759"/>
<protein>
    <submittedName>
        <fullName evidence="4">Uncharacterized protein</fullName>
    </submittedName>
</protein>
<sequence length="448" mass="50772">MGRRKLAQNFRGRSNTKSLSEVANPSPPTFVRPSGRTLTWDNYLKSLHNLPKIPPVNMFKHAPGAAIWDAVAIPNIVIELRNPFTQCQTDIYWVGTVVYFAGYFALVKFERFGTEPNQLSWISFYSNVPHPIGWCKQNGKILHPGKATAKAHPDYNEKLKIFLDGKQTISPYHVELFTNDISSMVSLNPTLPVEVEDISDPTSNKLGRISVISGDRFHVHYLTTSGDDAEGVWFSNKCEAVHPLGWSESVGNYLDITHSCGIKFEKLSTDNFPNFPPEMIITAGMCLETRHPSFPHRIVGAVIVKVLQMGYFIGKTCDKLPDTRMEFRCHVTSPFIYPVGWGLKWGIDVENHMAGSMWDREYLQLERLPQRPPHYFEVGMVLEAMDITQASFCGPVTIIKVAEHMLFIHFNHWSRQVHSNSMWVDAECGDIYPIGYSELIGIEFQGHV</sequence>
<evidence type="ECO:0000256" key="2">
    <source>
        <dbReference type="PROSITE-ProRule" id="PRU00459"/>
    </source>
</evidence>
<evidence type="ECO:0000313" key="5">
    <source>
        <dbReference type="Proteomes" id="UP000708208"/>
    </source>
</evidence>